<dbReference type="SUPFAM" id="SSF53448">
    <property type="entry name" value="Nucleotide-diphospho-sugar transferases"/>
    <property type="match status" value="1"/>
</dbReference>
<dbReference type="EMBL" id="VCDP01000002">
    <property type="protein sequence ID" value="MDX7997734.1"/>
    <property type="molecule type" value="Genomic_DNA"/>
</dbReference>
<proteinExistence type="predicted"/>
<dbReference type="CDD" id="cd00761">
    <property type="entry name" value="Glyco_tranf_GTA_type"/>
    <property type="match status" value="1"/>
</dbReference>
<accession>A0ABU4SGE7</accession>
<dbReference type="Proteomes" id="UP001271640">
    <property type="component" value="Unassembled WGS sequence"/>
</dbReference>
<evidence type="ECO:0000313" key="2">
    <source>
        <dbReference type="Proteomes" id="UP001271640"/>
    </source>
</evidence>
<comment type="caution">
    <text evidence="1">The sequence shown here is derived from an EMBL/GenBank/DDBJ whole genome shotgun (WGS) entry which is preliminary data.</text>
</comment>
<gene>
    <name evidence="1" type="ORF">FE394_00605</name>
</gene>
<name>A0ABU4SGE7_9GAMM</name>
<keyword evidence="2" id="KW-1185">Reference proteome</keyword>
<protein>
    <submittedName>
        <fullName evidence="1">Glycosyltransferase family 2 protein</fullName>
    </submittedName>
</protein>
<evidence type="ECO:0000313" key="1">
    <source>
        <dbReference type="EMBL" id="MDX7997734.1"/>
    </source>
</evidence>
<organism evidence="1 2">
    <name type="scientific">Xenorhabdus littoralis</name>
    <dbReference type="NCBI Taxonomy" id="2582835"/>
    <lineage>
        <taxon>Bacteria</taxon>
        <taxon>Pseudomonadati</taxon>
        <taxon>Pseudomonadota</taxon>
        <taxon>Gammaproteobacteria</taxon>
        <taxon>Enterobacterales</taxon>
        <taxon>Morganellaceae</taxon>
        <taxon>Xenorhabdus</taxon>
    </lineage>
</organism>
<sequence length="223" mass="25920">MASIPTRKEALFLSVSSIYSQVNELNIYLNGYNEIPVFLNRRKINIYVSSQFGDFGDASKFYPLKNKKGYLFTLDDDLIYPPDYIKKLIYKVEKYKRKSFICVHGNIIDKSSLLSYYKNKKGIHFSKSLDEDTIVNIPGTGTLAYHSSLHSFSMKSFPIKNMSDIWVAVIAKQKKIPIICIDRENYWVRNAITTQDSHSIYSNRKNLDQKISEIIKNKELYKL</sequence>
<reference evidence="2" key="1">
    <citation type="journal article" date="2024" name="Toxins">
        <title>Genome Sequence Analysis of Native Xenorhabdus Strains Isolated from Entomopathogenic Nematodes in Argentina.</title>
        <authorList>
            <person name="Palma L."/>
            <person name="Frizzo L."/>
            <person name="Kaiser S."/>
            <person name="Berry C."/>
            <person name="Caballero P."/>
            <person name="Bode H.B."/>
            <person name="Del Valle E.E."/>
        </authorList>
    </citation>
    <scope>NUCLEOTIDE SEQUENCE [LARGE SCALE GENOMIC DNA]</scope>
    <source>
        <strain evidence="2">Reich</strain>
    </source>
</reference>
<dbReference type="InterPro" id="IPR029044">
    <property type="entry name" value="Nucleotide-diphossugar_trans"/>
</dbReference>